<proteinExistence type="inferred from homology"/>
<evidence type="ECO:0000256" key="5">
    <source>
        <dbReference type="SAM" id="MobiDB-lite"/>
    </source>
</evidence>
<comment type="caution">
    <text evidence="6">The sequence shown here is derived from an EMBL/GenBank/DDBJ whole genome shotgun (WGS) entry which is preliminary data.</text>
</comment>
<dbReference type="Pfam" id="PF15341">
    <property type="entry name" value="SLX9"/>
    <property type="match status" value="1"/>
</dbReference>
<dbReference type="Proteomes" id="UP001210925">
    <property type="component" value="Unassembled WGS sequence"/>
</dbReference>
<accession>A0AAD5Y575</accession>
<evidence type="ECO:0000256" key="2">
    <source>
        <dbReference type="ARBA" id="ARBA00011022"/>
    </source>
</evidence>
<feature type="region of interest" description="Disordered" evidence="5">
    <location>
        <begin position="1"/>
        <end position="21"/>
    </location>
</feature>
<keyword evidence="4" id="KW-0539">Nucleus</keyword>
<reference evidence="6" key="1">
    <citation type="submission" date="2020-05" db="EMBL/GenBank/DDBJ databases">
        <title>Phylogenomic resolution of chytrid fungi.</title>
        <authorList>
            <person name="Stajich J.E."/>
            <person name="Amses K."/>
            <person name="Simmons R."/>
            <person name="Seto K."/>
            <person name="Myers J."/>
            <person name="Bonds A."/>
            <person name="Quandt C.A."/>
            <person name="Barry K."/>
            <person name="Liu P."/>
            <person name="Grigoriev I."/>
            <person name="Longcore J.E."/>
            <person name="James T.Y."/>
        </authorList>
    </citation>
    <scope>NUCLEOTIDE SEQUENCE</scope>
    <source>
        <strain evidence="6">PLAUS21</strain>
    </source>
</reference>
<gene>
    <name evidence="6" type="ORF">HK103_005569</name>
</gene>
<evidence type="ECO:0000256" key="1">
    <source>
        <dbReference type="ARBA" id="ARBA00004604"/>
    </source>
</evidence>
<evidence type="ECO:0000256" key="4">
    <source>
        <dbReference type="ARBA" id="ARBA00023242"/>
    </source>
</evidence>
<comment type="subcellular location">
    <subcellularLocation>
        <location evidence="1">Nucleus</location>
        <location evidence="1">Nucleolus</location>
    </subcellularLocation>
</comment>
<dbReference type="AlphaFoldDB" id="A0AAD5Y575"/>
<protein>
    <recommendedName>
        <fullName evidence="3">Ribosome biogenesis protein SLX9</fullName>
    </recommendedName>
</protein>
<comment type="similarity">
    <text evidence="2">Belongs to the SLX9 family.</text>
</comment>
<sequence>MEIKTRKTTGKISKKERKKPTRHLLKPIKPKKQESILSTIKELQTAIPEITQEKKERGISKKNLRKQEMNRFGKILELKEFKSDPLQAIQMHLMNSIPK</sequence>
<dbReference type="InterPro" id="IPR028160">
    <property type="entry name" value="Slx9-like"/>
</dbReference>
<evidence type="ECO:0000313" key="6">
    <source>
        <dbReference type="EMBL" id="KAJ3256314.1"/>
    </source>
</evidence>
<organism evidence="6 7">
    <name type="scientific">Boothiomyces macroporosus</name>
    <dbReference type="NCBI Taxonomy" id="261099"/>
    <lineage>
        <taxon>Eukaryota</taxon>
        <taxon>Fungi</taxon>
        <taxon>Fungi incertae sedis</taxon>
        <taxon>Chytridiomycota</taxon>
        <taxon>Chytridiomycota incertae sedis</taxon>
        <taxon>Chytridiomycetes</taxon>
        <taxon>Rhizophydiales</taxon>
        <taxon>Terramycetaceae</taxon>
        <taxon>Boothiomyces</taxon>
    </lineage>
</organism>
<evidence type="ECO:0000313" key="7">
    <source>
        <dbReference type="Proteomes" id="UP001210925"/>
    </source>
</evidence>
<keyword evidence="7" id="KW-1185">Reference proteome</keyword>
<evidence type="ECO:0000256" key="3">
    <source>
        <dbReference type="ARBA" id="ARBA00021321"/>
    </source>
</evidence>
<dbReference type="EMBL" id="JADGKB010000052">
    <property type="protein sequence ID" value="KAJ3256314.1"/>
    <property type="molecule type" value="Genomic_DNA"/>
</dbReference>
<name>A0AAD5Y575_9FUNG</name>